<dbReference type="AlphaFoldDB" id="A0A1M3TD83"/>
<reference evidence="2" key="1">
    <citation type="journal article" date="2017" name="Genome Biol.">
        <title>Comparative genomics reveals high biological diversity and specific adaptations in the industrially and medically important fungal genus Aspergillus.</title>
        <authorList>
            <person name="de Vries R.P."/>
            <person name="Riley R."/>
            <person name="Wiebenga A."/>
            <person name="Aguilar-Osorio G."/>
            <person name="Amillis S."/>
            <person name="Uchima C.A."/>
            <person name="Anderluh G."/>
            <person name="Asadollahi M."/>
            <person name="Askin M."/>
            <person name="Barry K."/>
            <person name="Battaglia E."/>
            <person name="Bayram O."/>
            <person name="Benocci T."/>
            <person name="Braus-Stromeyer S.A."/>
            <person name="Caldana C."/>
            <person name="Canovas D."/>
            <person name="Cerqueira G.C."/>
            <person name="Chen F."/>
            <person name="Chen W."/>
            <person name="Choi C."/>
            <person name="Clum A."/>
            <person name="Dos Santos R.A."/>
            <person name="Damasio A.R."/>
            <person name="Diallinas G."/>
            <person name="Emri T."/>
            <person name="Fekete E."/>
            <person name="Flipphi M."/>
            <person name="Freyberg S."/>
            <person name="Gallo A."/>
            <person name="Gournas C."/>
            <person name="Habgood R."/>
            <person name="Hainaut M."/>
            <person name="Harispe M.L."/>
            <person name="Henrissat B."/>
            <person name="Hilden K.S."/>
            <person name="Hope R."/>
            <person name="Hossain A."/>
            <person name="Karabika E."/>
            <person name="Karaffa L."/>
            <person name="Karanyi Z."/>
            <person name="Krasevec N."/>
            <person name="Kuo A."/>
            <person name="Kusch H."/>
            <person name="LaButti K."/>
            <person name="Lagendijk E.L."/>
            <person name="Lapidus A."/>
            <person name="Levasseur A."/>
            <person name="Lindquist E."/>
            <person name="Lipzen A."/>
            <person name="Logrieco A.F."/>
            <person name="MacCabe A."/>
            <person name="Maekelae M.R."/>
            <person name="Malavazi I."/>
            <person name="Melin P."/>
            <person name="Meyer V."/>
            <person name="Mielnichuk N."/>
            <person name="Miskei M."/>
            <person name="Molnar A.P."/>
            <person name="Mule G."/>
            <person name="Ngan C.Y."/>
            <person name="Orejas M."/>
            <person name="Orosz E."/>
            <person name="Ouedraogo J.P."/>
            <person name="Overkamp K.M."/>
            <person name="Park H.-S."/>
            <person name="Perrone G."/>
            <person name="Piumi F."/>
            <person name="Punt P.J."/>
            <person name="Ram A.F."/>
            <person name="Ramon A."/>
            <person name="Rauscher S."/>
            <person name="Record E."/>
            <person name="Riano-Pachon D.M."/>
            <person name="Robert V."/>
            <person name="Roehrig J."/>
            <person name="Ruller R."/>
            <person name="Salamov A."/>
            <person name="Salih N.S."/>
            <person name="Samson R.A."/>
            <person name="Sandor E."/>
            <person name="Sanguinetti M."/>
            <person name="Schuetze T."/>
            <person name="Sepcic K."/>
            <person name="Shelest E."/>
            <person name="Sherlock G."/>
            <person name="Sophianopoulou V."/>
            <person name="Squina F.M."/>
            <person name="Sun H."/>
            <person name="Susca A."/>
            <person name="Todd R.B."/>
            <person name="Tsang A."/>
            <person name="Unkles S.E."/>
            <person name="van de Wiele N."/>
            <person name="van Rossen-Uffink D."/>
            <person name="Oliveira J.V."/>
            <person name="Vesth T.C."/>
            <person name="Visser J."/>
            <person name="Yu J.-H."/>
            <person name="Zhou M."/>
            <person name="Andersen M.R."/>
            <person name="Archer D.B."/>
            <person name="Baker S.E."/>
            <person name="Benoit I."/>
            <person name="Brakhage A.A."/>
            <person name="Braus G.H."/>
            <person name="Fischer R."/>
            <person name="Frisvad J.C."/>
            <person name="Goldman G.H."/>
            <person name="Houbraken J."/>
            <person name="Oakley B."/>
            <person name="Pocsi I."/>
            <person name="Scazzocchio C."/>
            <person name="Seiboth B."/>
            <person name="vanKuyk P.A."/>
            <person name="Wortman J."/>
            <person name="Dyer P.S."/>
            <person name="Grigoriev I.V."/>
        </authorList>
    </citation>
    <scope>NUCLEOTIDE SEQUENCE [LARGE SCALE GENOMIC DNA]</scope>
    <source>
        <strain evidence="2">CBS 106.47</strain>
    </source>
</reference>
<dbReference type="OrthoDB" id="6921389at2759"/>
<dbReference type="EMBL" id="KV878244">
    <property type="protein sequence ID" value="OJZ84714.1"/>
    <property type="molecule type" value="Genomic_DNA"/>
</dbReference>
<evidence type="ECO:0008006" key="3">
    <source>
        <dbReference type="Google" id="ProtNLM"/>
    </source>
</evidence>
<evidence type="ECO:0000313" key="2">
    <source>
        <dbReference type="Proteomes" id="UP000184063"/>
    </source>
</evidence>
<dbReference type="Pfam" id="PF19086">
    <property type="entry name" value="Terpene_syn_C_2"/>
    <property type="match status" value="1"/>
</dbReference>
<sequence length="231" mass="26664">MQALSLNRDAYAGGCSAQACRKAQVQSKIAAEFVRLDPVSWERIVGIWKREAKATYTVRTREYHSLEEYLSFRVLDAYTEWALALFSWAQDIHLTDDEERMIDPIRHHVYAAMTLTNDYFSWPKEYKAHMEDQEIPLINAVHVVMQCQSCSEETANEVVEAEIHRHETLVSRFEDMYAESPNASLGAIRWLRMCETAIAGNYIWSSQAPRYFDVESNPYKDHLATLTGESV</sequence>
<dbReference type="Gene3D" id="1.10.600.10">
    <property type="entry name" value="Farnesyl Diphosphate Synthase"/>
    <property type="match status" value="1"/>
</dbReference>
<protein>
    <recommendedName>
        <fullName evidence="3">Terpene synthase</fullName>
    </recommendedName>
</protein>
<proteinExistence type="predicted"/>
<dbReference type="Proteomes" id="UP000184063">
    <property type="component" value="Unassembled WGS sequence"/>
</dbReference>
<dbReference type="SUPFAM" id="SSF48576">
    <property type="entry name" value="Terpenoid synthases"/>
    <property type="match status" value="1"/>
</dbReference>
<organism evidence="1 2">
    <name type="scientific">Aspergillus luchuensis (strain CBS 106.47)</name>
    <dbReference type="NCBI Taxonomy" id="1137211"/>
    <lineage>
        <taxon>Eukaryota</taxon>
        <taxon>Fungi</taxon>
        <taxon>Dikarya</taxon>
        <taxon>Ascomycota</taxon>
        <taxon>Pezizomycotina</taxon>
        <taxon>Eurotiomycetes</taxon>
        <taxon>Eurotiomycetidae</taxon>
        <taxon>Eurotiales</taxon>
        <taxon>Aspergillaceae</taxon>
        <taxon>Aspergillus</taxon>
        <taxon>Aspergillus subgen. Circumdati</taxon>
    </lineage>
</organism>
<accession>A0A1M3TD83</accession>
<gene>
    <name evidence="1" type="ORF">ASPFODRAFT_691142</name>
</gene>
<dbReference type="VEuPathDB" id="FungiDB:ASPFODRAFT_691142"/>
<evidence type="ECO:0000313" key="1">
    <source>
        <dbReference type="EMBL" id="OJZ84714.1"/>
    </source>
</evidence>
<dbReference type="InterPro" id="IPR008949">
    <property type="entry name" value="Isoprenoid_synthase_dom_sf"/>
</dbReference>
<name>A0A1M3TD83_ASPLC</name>